<evidence type="ECO:0000313" key="2">
    <source>
        <dbReference type="EMBL" id="PSB39267.1"/>
    </source>
</evidence>
<dbReference type="RefSeq" id="WP_146134497.1">
    <property type="nucleotide sequence ID" value="NZ_PVWP01000001.1"/>
</dbReference>
<dbReference type="Pfam" id="PF01590">
    <property type="entry name" value="GAF"/>
    <property type="match status" value="1"/>
</dbReference>
<dbReference type="CDD" id="cd00077">
    <property type="entry name" value="HDc"/>
    <property type="match status" value="1"/>
</dbReference>
<dbReference type="InterPro" id="IPR029016">
    <property type="entry name" value="GAF-like_dom_sf"/>
</dbReference>
<dbReference type="Gene3D" id="3.30.450.40">
    <property type="match status" value="1"/>
</dbReference>
<sequence>MSAAHPPPHASDAHQARRALPEMLQIATAISGALNLPALLRQILSSSRDLTLSDAGSIYLVEEEKGEKRLWFTAFQNSSLAAGDTGIDASLLDVRFPITPERLVGWTALHGEVLNLPDVYAIPADRPYRFDAELDRRMGYRAVSMLVVPLRTMAGEVVGVMQLINRKREAGSVLTPETAAALVRPYDAGDQQLIEALAALAAVCVERTQALEGQQRQIDSMIALLAGAIDARSSHTGRHCSRVPELALLLAEAAEATEAGPLAAFRFQGEAERREFRTAAWLHDCGKIVTPEAVVEKATKLDAPVNRLHEIRTRFEVLLRDGRIALLEGLLAGGDPEALQRDYARLEQELQADFACVARCNLGSEGTDPEDLAQLRRLAERTWWRHFDDRIGLGWEEQARYGGPSPPLPARETLLSDAPQHRIPRPAEEVPEARWGFNLAVPELLYNRGELHNLSVARGTLTPEEIYKIREHMIHTIVMLESMAFPPSLARVAEIAGGHHETLDGRGYPRGLGAEQLSIPARILAIADIFEALTAADRPYKQGMPLSQSLAILAGLRDRGRIDADLFELFLRSGVYLTYAERFMAIAQIDAVDLDALLGPQA</sequence>
<dbReference type="PANTHER" id="PTHR43155">
    <property type="entry name" value="CYCLIC DI-GMP PHOSPHODIESTERASE PA4108-RELATED"/>
    <property type="match status" value="1"/>
</dbReference>
<evidence type="ECO:0000313" key="3">
    <source>
        <dbReference type="Proteomes" id="UP000238218"/>
    </source>
</evidence>
<evidence type="ECO:0000259" key="1">
    <source>
        <dbReference type="PROSITE" id="PS51832"/>
    </source>
</evidence>
<gene>
    <name evidence="2" type="ORF">C7B81_01030</name>
</gene>
<dbReference type="Pfam" id="PF13487">
    <property type="entry name" value="HD_5"/>
    <property type="match status" value="1"/>
</dbReference>
<comment type="caution">
    <text evidence="2">The sequence shown here is derived from an EMBL/GenBank/DDBJ whole genome shotgun (WGS) entry which is preliminary data.</text>
</comment>
<dbReference type="EMBL" id="PVWP01000001">
    <property type="protein sequence ID" value="PSB39267.1"/>
    <property type="molecule type" value="Genomic_DNA"/>
</dbReference>
<dbReference type="SUPFAM" id="SSF55781">
    <property type="entry name" value="GAF domain-like"/>
    <property type="match status" value="1"/>
</dbReference>
<dbReference type="InterPro" id="IPR037522">
    <property type="entry name" value="HD_GYP_dom"/>
</dbReference>
<dbReference type="SMART" id="SM00065">
    <property type="entry name" value="GAF"/>
    <property type="match status" value="1"/>
</dbReference>
<accession>A0ABX5FDS2</accession>
<keyword evidence="3" id="KW-1185">Reference proteome</keyword>
<reference evidence="2 3" key="2">
    <citation type="submission" date="2018-03" db="EMBL/GenBank/DDBJ databases">
        <title>The ancient ancestry and fast evolution of plastids.</title>
        <authorList>
            <person name="Moore K.R."/>
            <person name="Magnabosco C."/>
            <person name="Momper L."/>
            <person name="Gold D.A."/>
            <person name="Bosak T."/>
            <person name="Fournier G.P."/>
        </authorList>
    </citation>
    <scope>NUCLEOTIDE SEQUENCE [LARGE SCALE GENOMIC DNA]</scope>
    <source>
        <strain evidence="2 3">CCALA 015</strain>
    </source>
</reference>
<dbReference type="Proteomes" id="UP000238218">
    <property type="component" value="Unassembled WGS sequence"/>
</dbReference>
<name>A0ABX5FDS2_9CHRO</name>
<dbReference type="InterPro" id="IPR006674">
    <property type="entry name" value="HD_domain"/>
</dbReference>
<dbReference type="SUPFAM" id="SSF109604">
    <property type="entry name" value="HD-domain/PDEase-like"/>
    <property type="match status" value="2"/>
</dbReference>
<proteinExistence type="predicted"/>
<protein>
    <submittedName>
        <fullName evidence="2">Diguanylate cyclase</fullName>
    </submittedName>
</protein>
<dbReference type="Gene3D" id="1.10.3210.10">
    <property type="entry name" value="Hypothetical protein af1432"/>
    <property type="match status" value="2"/>
</dbReference>
<reference evidence="2 3" key="1">
    <citation type="submission" date="2018-02" db="EMBL/GenBank/DDBJ databases">
        <authorList>
            <person name="Moore K."/>
            <person name="Momper L."/>
        </authorList>
    </citation>
    <scope>NUCLEOTIDE SEQUENCE [LARGE SCALE GENOMIC DNA]</scope>
    <source>
        <strain evidence="2 3">CCALA 015</strain>
    </source>
</reference>
<dbReference type="InterPro" id="IPR003018">
    <property type="entry name" value="GAF"/>
</dbReference>
<organism evidence="2 3">
    <name type="scientific">Aphanothece cf. minutissima CCALA 015</name>
    <dbReference type="NCBI Taxonomy" id="2107695"/>
    <lineage>
        <taxon>Bacteria</taxon>
        <taxon>Bacillati</taxon>
        <taxon>Cyanobacteriota</taxon>
        <taxon>Cyanophyceae</taxon>
        <taxon>Oscillatoriophycideae</taxon>
        <taxon>Chroococcales</taxon>
        <taxon>Aphanothecaceae</taxon>
        <taxon>Aphanothece</taxon>
    </lineage>
</organism>
<dbReference type="PROSITE" id="PS51832">
    <property type="entry name" value="HD_GYP"/>
    <property type="match status" value="1"/>
</dbReference>
<dbReference type="InterPro" id="IPR003607">
    <property type="entry name" value="HD/PDEase_dom"/>
</dbReference>
<dbReference type="PANTHER" id="PTHR43155:SF2">
    <property type="entry name" value="CYCLIC DI-GMP PHOSPHODIESTERASE PA4108"/>
    <property type="match status" value="1"/>
</dbReference>
<dbReference type="SMART" id="SM00471">
    <property type="entry name" value="HDc"/>
    <property type="match status" value="1"/>
</dbReference>
<dbReference type="Pfam" id="PF01966">
    <property type="entry name" value="HD"/>
    <property type="match status" value="1"/>
</dbReference>
<feature type="domain" description="HD-GYP" evidence="1">
    <location>
        <begin position="379"/>
        <end position="585"/>
    </location>
</feature>